<keyword evidence="2 6" id="KW-0560">Oxidoreductase</keyword>
<dbReference type="GO" id="GO:0004739">
    <property type="term" value="F:pyruvate dehydrogenase (acetyl-transferring) activity"/>
    <property type="evidence" value="ECO:0007669"/>
    <property type="project" value="UniProtKB-EC"/>
</dbReference>
<dbReference type="SUPFAM" id="SSF52518">
    <property type="entry name" value="Thiamin diphosphate-binding fold (THDP-binding)"/>
    <property type="match status" value="1"/>
</dbReference>
<dbReference type="Proteomes" id="UP000007434">
    <property type="component" value="Chromosome"/>
</dbReference>
<dbReference type="PANTHER" id="PTHR11516">
    <property type="entry name" value="PYRUVATE DEHYDROGENASE E1 COMPONENT, ALPHA SUBUNIT BACTERIAL AND ORGANELLAR"/>
    <property type="match status" value="1"/>
</dbReference>
<dbReference type="Gene3D" id="3.40.50.970">
    <property type="match status" value="1"/>
</dbReference>
<dbReference type="KEGG" id="has:Halsa_0164"/>
<evidence type="ECO:0000256" key="4">
    <source>
        <dbReference type="SAM" id="Coils"/>
    </source>
</evidence>
<evidence type="ECO:0000313" key="7">
    <source>
        <dbReference type="Proteomes" id="UP000007434"/>
    </source>
</evidence>
<proteinExistence type="predicted"/>
<comment type="cofactor">
    <cofactor evidence="1">
        <name>thiamine diphosphate</name>
        <dbReference type="ChEBI" id="CHEBI:58937"/>
    </cofactor>
</comment>
<dbReference type="eggNOG" id="COG1071">
    <property type="taxonomic scope" value="Bacteria"/>
</dbReference>
<accession>E4RNW3</accession>
<sequence length="320" mass="34659">MEKSKETLLDMYEKMYKIRLFEDNAVKLFNQGLVRGPMHVYTGEEAVAVGACSNLNDDDLITSTHRGHGHCIAKGGRVDKMAAELLAKGTGYCKGKGGSMHIADPDIGILGANGIVGAGLPIATGSALSSKMRGTDQVTICFFGDGATNEGAFHEALNMAAIWDLPVVFVCENNLYGLTGPADEMVSVKDVASRAASYDIPGVVVDGNDVLDVYETVGEAIKRAKNGGGPSLIEAKTYRIKGHFVGDPQVYRDDEEVEKWKKRCPIKKHRNYLIETVGVASEELAEIEAKVKKEIKEAVKFAKESPDPEIEVVFEDVFSK</sequence>
<dbReference type="STRING" id="656519.Halsa_0164"/>
<keyword evidence="6" id="KW-0670">Pyruvate</keyword>
<protein>
    <submittedName>
        <fullName evidence="6">Pyruvate dehydrogenase (Acetyl-transferring)</fullName>
        <ecNumber evidence="6">1.2.4.1</ecNumber>
    </submittedName>
</protein>
<evidence type="ECO:0000256" key="1">
    <source>
        <dbReference type="ARBA" id="ARBA00001964"/>
    </source>
</evidence>
<name>E4RNW3_HALHG</name>
<evidence type="ECO:0000256" key="3">
    <source>
        <dbReference type="ARBA" id="ARBA00023052"/>
    </source>
</evidence>
<dbReference type="PANTHER" id="PTHR11516:SF60">
    <property type="entry name" value="PYRUVATE DEHYDROGENASE E1 COMPONENT SUBUNIT ALPHA"/>
    <property type="match status" value="1"/>
</dbReference>
<keyword evidence="7" id="KW-1185">Reference proteome</keyword>
<reference evidence="6 7" key="2">
    <citation type="journal article" date="2011" name="J. Bacteriol.">
        <title>Complete Genome Sequence of the Haloalkaliphilic, Hydrogen Producing Halanaerobium hydrogenoformans.</title>
        <authorList>
            <person name="Brown S.D."/>
            <person name="Begemann M.B."/>
            <person name="Mormile M.R."/>
            <person name="Wall J.D."/>
            <person name="Han C.S."/>
            <person name="Goodwin L.A."/>
            <person name="Pitluck S."/>
            <person name="Land M.L."/>
            <person name="Hauser L.J."/>
            <person name="Elias D.A."/>
        </authorList>
    </citation>
    <scope>NUCLEOTIDE SEQUENCE [LARGE SCALE GENOMIC DNA]</scope>
    <source>
        <strain evidence="7">sapolanicus</strain>
    </source>
</reference>
<gene>
    <name evidence="6" type="ordered locus">Halsa_0164</name>
</gene>
<evidence type="ECO:0000259" key="5">
    <source>
        <dbReference type="Pfam" id="PF00676"/>
    </source>
</evidence>
<evidence type="ECO:0000256" key="2">
    <source>
        <dbReference type="ARBA" id="ARBA00023002"/>
    </source>
</evidence>
<dbReference type="CDD" id="cd02000">
    <property type="entry name" value="TPP_E1_PDC_ADC_BCADC"/>
    <property type="match status" value="1"/>
</dbReference>
<dbReference type="RefSeq" id="WP_013404759.1">
    <property type="nucleotide sequence ID" value="NC_014654.1"/>
</dbReference>
<dbReference type="AlphaFoldDB" id="E4RNW3"/>
<organism evidence="6 7">
    <name type="scientific">Halanaerobium hydrogeniformans</name>
    <name type="common">Halanaerobium sp. (strain sapolanicus)</name>
    <dbReference type="NCBI Taxonomy" id="656519"/>
    <lineage>
        <taxon>Bacteria</taxon>
        <taxon>Bacillati</taxon>
        <taxon>Bacillota</taxon>
        <taxon>Clostridia</taxon>
        <taxon>Halanaerobiales</taxon>
        <taxon>Halanaerobiaceae</taxon>
        <taxon>Halanaerobium</taxon>
    </lineage>
</organism>
<evidence type="ECO:0000313" key="6">
    <source>
        <dbReference type="EMBL" id="ADQ13653.1"/>
    </source>
</evidence>
<dbReference type="Pfam" id="PF00676">
    <property type="entry name" value="E1_dh"/>
    <property type="match status" value="1"/>
</dbReference>
<feature type="coiled-coil region" evidence="4">
    <location>
        <begin position="277"/>
        <end position="304"/>
    </location>
</feature>
<dbReference type="HOGENOM" id="CLU_029393_5_0_9"/>
<dbReference type="InterPro" id="IPR001017">
    <property type="entry name" value="DH_E1"/>
</dbReference>
<dbReference type="GO" id="GO:0006086">
    <property type="term" value="P:pyruvate decarboxylation to acetyl-CoA"/>
    <property type="evidence" value="ECO:0007669"/>
    <property type="project" value="TreeGrafter"/>
</dbReference>
<dbReference type="EMBL" id="CP002304">
    <property type="protein sequence ID" value="ADQ13653.1"/>
    <property type="molecule type" value="Genomic_DNA"/>
</dbReference>
<dbReference type="InterPro" id="IPR050642">
    <property type="entry name" value="PDH_E1_Alpha_Subunit"/>
</dbReference>
<dbReference type="InterPro" id="IPR029061">
    <property type="entry name" value="THDP-binding"/>
</dbReference>
<reference evidence="6 7" key="1">
    <citation type="submission" date="2010-11" db="EMBL/GenBank/DDBJ databases">
        <title>Complete sequence of Halanaerobium sp. sapolanicus.</title>
        <authorList>
            <consortium name="US DOE Joint Genome Institute"/>
            <person name="Lucas S."/>
            <person name="Copeland A."/>
            <person name="Lapidus A."/>
            <person name="Cheng J.-F."/>
            <person name="Bruce D."/>
            <person name="Goodwin L."/>
            <person name="Pitluck S."/>
            <person name="Davenport K."/>
            <person name="Detter J.C."/>
            <person name="Han C."/>
            <person name="Tapia R."/>
            <person name="Land M."/>
            <person name="Hauser L."/>
            <person name="Jeffries C."/>
            <person name="Kyrpides N."/>
            <person name="Ivanova N."/>
            <person name="Mikhailova N."/>
            <person name="Begemann M.B."/>
            <person name="Mormile M.R."/>
            <person name="Wall J.D."/>
            <person name="Elias D.A."/>
            <person name="Woyke T."/>
        </authorList>
    </citation>
    <scope>NUCLEOTIDE SEQUENCE [LARGE SCALE GENOMIC DNA]</scope>
    <source>
        <strain evidence="7">sapolanicus</strain>
    </source>
</reference>
<keyword evidence="4" id="KW-0175">Coiled coil</keyword>
<dbReference type="EC" id="1.2.4.1" evidence="6"/>
<keyword evidence="3" id="KW-0786">Thiamine pyrophosphate</keyword>
<feature type="domain" description="Dehydrogenase E1 component" evidence="5">
    <location>
        <begin position="14"/>
        <end position="310"/>
    </location>
</feature>